<proteinExistence type="predicted"/>
<evidence type="ECO:0000313" key="2">
    <source>
        <dbReference type="EMBL" id="CDW72541.1"/>
    </source>
</evidence>
<dbReference type="OrthoDB" id="197906at2759"/>
<gene>
    <name evidence="2" type="primary">Contig18145.g19288</name>
    <name evidence="2" type="ORF">STYLEM_1503</name>
</gene>
<feature type="compositionally biased region" description="Polar residues" evidence="1">
    <location>
        <begin position="30"/>
        <end position="42"/>
    </location>
</feature>
<evidence type="ECO:0000313" key="3">
    <source>
        <dbReference type="Proteomes" id="UP000039865"/>
    </source>
</evidence>
<name>A0A077ZVS7_STYLE</name>
<feature type="compositionally biased region" description="Basic and acidic residues" evidence="1">
    <location>
        <begin position="18"/>
        <end position="27"/>
    </location>
</feature>
<feature type="compositionally biased region" description="Polar residues" evidence="1">
    <location>
        <begin position="7"/>
        <end position="17"/>
    </location>
</feature>
<dbReference type="EMBL" id="CCKQ01001434">
    <property type="protein sequence ID" value="CDW72541.1"/>
    <property type="molecule type" value="Genomic_DNA"/>
</dbReference>
<evidence type="ECO:0000256" key="1">
    <source>
        <dbReference type="SAM" id="MobiDB-lite"/>
    </source>
</evidence>
<sequence>MSETQDDQIAQSSSNLDKNLEEEKSDKFNIASQPLQQNNGSSDAFLEKSSFKGIFSLKSKSQIAKERFNQKAQDYLESHKMSIYLQDAIKIILDRREDKPLDLLNEQKCFLQQVKKVFHSTPFYKVITALDYHQMLCLVCSDFPRALMIDTVKTLPIAGATSFDQISSKQGVKYQSFVINASYSKTYCLNNMILTNYKRLLPPIEAILEVLITKTKAEDKLKDEPLILSTDAGMIRSRTLINDLYEPVFNKRIFQVYDQLKEIASEQTSASVKEQIKRAKTKKKGAK</sequence>
<feature type="region of interest" description="Disordered" evidence="1">
    <location>
        <begin position="1"/>
        <end position="43"/>
    </location>
</feature>
<accession>A0A077ZVS7</accession>
<reference evidence="2 3" key="1">
    <citation type="submission" date="2014-06" db="EMBL/GenBank/DDBJ databases">
        <authorList>
            <person name="Swart Estienne"/>
        </authorList>
    </citation>
    <scope>NUCLEOTIDE SEQUENCE [LARGE SCALE GENOMIC DNA]</scope>
    <source>
        <strain evidence="2 3">130c</strain>
    </source>
</reference>
<dbReference type="Proteomes" id="UP000039865">
    <property type="component" value="Unassembled WGS sequence"/>
</dbReference>
<organism evidence="2 3">
    <name type="scientific">Stylonychia lemnae</name>
    <name type="common">Ciliate</name>
    <dbReference type="NCBI Taxonomy" id="5949"/>
    <lineage>
        <taxon>Eukaryota</taxon>
        <taxon>Sar</taxon>
        <taxon>Alveolata</taxon>
        <taxon>Ciliophora</taxon>
        <taxon>Intramacronucleata</taxon>
        <taxon>Spirotrichea</taxon>
        <taxon>Stichotrichia</taxon>
        <taxon>Sporadotrichida</taxon>
        <taxon>Oxytrichidae</taxon>
        <taxon>Stylonychinae</taxon>
        <taxon>Stylonychia</taxon>
    </lineage>
</organism>
<dbReference type="InParanoid" id="A0A077ZVS7"/>
<dbReference type="AlphaFoldDB" id="A0A077ZVS7"/>
<protein>
    <submittedName>
        <fullName evidence="2">Uncharacterized protein</fullName>
    </submittedName>
</protein>
<keyword evidence="3" id="KW-1185">Reference proteome</keyword>